<dbReference type="CDD" id="cd19088">
    <property type="entry name" value="AKR_AKR13B1"/>
    <property type="match status" value="1"/>
</dbReference>
<name>A0ABZ2K676_9BACT</name>
<dbReference type="NCBIfam" id="NF007695">
    <property type="entry name" value="PRK10376.1"/>
    <property type="match status" value="1"/>
</dbReference>
<reference evidence="3 4" key="1">
    <citation type="submission" date="2021-12" db="EMBL/GenBank/DDBJ databases">
        <title>Discovery of the Pendulisporaceae a myxobacterial family with distinct sporulation behavior and unique specialized metabolism.</title>
        <authorList>
            <person name="Garcia R."/>
            <person name="Popoff A."/>
            <person name="Bader C.D."/>
            <person name="Loehr J."/>
            <person name="Walesch S."/>
            <person name="Walt C."/>
            <person name="Boldt J."/>
            <person name="Bunk B."/>
            <person name="Haeckl F.J.F.P.J."/>
            <person name="Gunesch A.P."/>
            <person name="Birkelbach J."/>
            <person name="Nuebel U."/>
            <person name="Pietschmann T."/>
            <person name="Bach T."/>
            <person name="Mueller R."/>
        </authorList>
    </citation>
    <scope>NUCLEOTIDE SEQUENCE [LARGE SCALE GENOMIC DNA]</scope>
    <source>
        <strain evidence="3 4">MSr12523</strain>
    </source>
</reference>
<dbReference type="PANTHER" id="PTHR43625">
    <property type="entry name" value="AFLATOXIN B1 ALDEHYDE REDUCTASE"/>
    <property type="match status" value="1"/>
</dbReference>
<dbReference type="InterPro" id="IPR020471">
    <property type="entry name" value="AKR"/>
</dbReference>
<organism evidence="3 4">
    <name type="scientific">Pendulispora brunnea</name>
    <dbReference type="NCBI Taxonomy" id="2905690"/>
    <lineage>
        <taxon>Bacteria</taxon>
        <taxon>Pseudomonadati</taxon>
        <taxon>Myxococcota</taxon>
        <taxon>Myxococcia</taxon>
        <taxon>Myxococcales</taxon>
        <taxon>Sorangiineae</taxon>
        <taxon>Pendulisporaceae</taxon>
        <taxon>Pendulispora</taxon>
    </lineage>
</organism>
<evidence type="ECO:0000313" key="4">
    <source>
        <dbReference type="Proteomes" id="UP001379533"/>
    </source>
</evidence>
<dbReference type="PANTHER" id="PTHR43625:SF40">
    <property type="entry name" value="ALDO-KETO REDUCTASE YAKC [NADP(+)]"/>
    <property type="match status" value="1"/>
</dbReference>
<keyword evidence="4" id="KW-1185">Reference proteome</keyword>
<dbReference type="RefSeq" id="WP_394844804.1">
    <property type="nucleotide sequence ID" value="NZ_CP089982.1"/>
</dbReference>
<sequence length="291" mass="31607">MTNQIHLGGRFTFPGTSLSVNRMGYGAMQLAGPHVFGPPRDYDGAVAVLEEARAAGVDHIDTSDFYGPHVTNQIIKRALHPYPKNLVIVTKVGARRGDDASWLPAQSPDELRSAVRDNLRNLGVEALDIVNLRPFVDNSIKERVLALIDLKKQGLIKHIGLSNVTPKQFAEARALTDIVCVQNEYNLAHRGDDAFIDQLAKEGVAYVPFFPLGGFTPLQSSTLSEVATSLEATPMQVALAWLFQRAPNILLIPGTSSVAHLRENLKAAELKLPLAAVEKLNTIAASAPSRH</sequence>
<dbReference type="InterPro" id="IPR023210">
    <property type="entry name" value="NADP_OxRdtase_dom"/>
</dbReference>
<evidence type="ECO:0000256" key="1">
    <source>
        <dbReference type="ARBA" id="ARBA00023002"/>
    </source>
</evidence>
<dbReference type="InterPro" id="IPR050791">
    <property type="entry name" value="Aldo-Keto_reductase"/>
</dbReference>
<dbReference type="Proteomes" id="UP001379533">
    <property type="component" value="Chromosome"/>
</dbReference>
<proteinExistence type="predicted"/>
<dbReference type="Pfam" id="PF00248">
    <property type="entry name" value="Aldo_ket_red"/>
    <property type="match status" value="1"/>
</dbReference>
<feature type="domain" description="NADP-dependent oxidoreductase" evidence="2">
    <location>
        <begin position="22"/>
        <end position="283"/>
    </location>
</feature>
<dbReference type="EMBL" id="CP089982">
    <property type="protein sequence ID" value="WXA94202.1"/>
    <property type="molecule type" value="Genomic_DNA"/>
</dbReference>
<dbReference type="SUPFAM" id="SSF51430">
    <property type="entry name" value="NAD(P)-linked oxidoreductase"/>
    <property type="match status" value="1"/>
</dbReference>
<protein>
    <submittedName>
        <fullName evidence="3">Aldo/keto reductase family oxidoreductase</fullName>
    </submittedName>
</protein>
<evidence type="ECO:0000313" key="3">
    <source>
        <dbReference type="EMBL" id="WXA94202.1"/>
    </source>
</evidence>
<dbReference type="PRINTS" id="PR00069">
    <property type="entry name" value="ALDKETRDTASE"/>
</dbReference>
<gene>
    <name evidence="3" type="ORF">LZC95_48130</name>
</gene>
<accession>A0ABZ2K676</accession>
<dbReference type="InterPro" id="IPR036812">
    <property type="entry name" value="NAD(P)_OxRdtase_dom_sf"/>
</dbReference>
<keyword evidence="1" id="KW-0560">Oxidoreductase</keyword>
<evidence type="ECO:0000259" key="2">
    <source>
        <dbReference type="Pfam" id="PF00248"/>
    </source>
</evidence>
<dbReference type="Gene3D" id="3.20.20.100">
    <property type="entry name" value="NADP-dependent oxidoreductase domain"/>
    <property type="match status" value="1"/>
</dbReference>